<dbReference type="EMBL" id="PGOL01001975">
    <property type="protein sequence ID" value="PKI52139.1"/>
    <property type="molecule type" value="Genomic_DNA"/>
</dbReference>
<sequence>MNSIMELPTMPQRLVLDSWTLGDLRPTLSSPLRGSFSPLQGSSKTFERSRISTDPNDGQISHFLTIFGCGKARSSLATPKLFGKGRSEKVMVVEAVAIHMALEVALEMVATMVVVETVEEETIVMEEG</sequence>
<accession>A0A2I0J7C5</accession>
<gene>
    <name evidence="2" type="ORF">CRG98_027555</name>
</gene>
<name>A0A2I0J7C5_PUNGR</name>
<feature type="region of interest" description="Disordered" evidence="1">
    <location>
        <begin position="30"/>
        <end position="54"/>
    </location>
</feature>
<comment type="caution">
    <text evidence="2">The sequence shown here is derived from an EMBL/GenBank/DDBJ whole genome shotgun (WGS) entry which is preliminary data.</text>
</comment>
<evidence type="ECO:0000313" key="2">
    <source>
        <dbReference type="EMBL" id="PKI52139.1"/>
    </source>
</evidence>
<organism evidence="2 3">
    <name type="scientific">Punica granatum</name>
    <name type="common">Pomegranate</name>
    <dbReference type="NCBI Taxonomy" id="22663"/>
    <lineage>
        <taxon>Eukaryota</taxon>
        <taxon>Viridiplantae</taxon>
        <taxon>Streptophyta</taxon>
        <taxon>Embryophyta</taxon>
        <taxon>Tracheophyta</taxon>
        <taxon>Spermatophyta</taxon>
        <taxon>Magnoliopsida</taxon>
        <taxon>eudicotyledons</taxon>
        <taxon>Gunneridae</taxon>
        <taxon>Pentapetalae</taxon>
        <taxon>rosids</taxon>
        <taxon>malvids</taxon>
        <taxon>Myrtales</taxon>
        <taxon>Lythraceae</taxon>
        <taxon>Punica</taxon>
    </lineage>
</organism>
<protein>
    <submittedName>
        <fullName evidence="2">Uncharacterized protein</fullName>
    </submittedName>
</protein>
<keyword evidence="3" id="KW-1185">Reference proteome</keyword>
<feature type="compositionally biased region" description="Polar residues" evidence="1">
    <location>
        <begin position="30"/>
        <end position="44"/>
    </location>
</feature>
<evidence type="ECO:0000313" key="3">
    <source>
        <dbReference type="Proteomes" id="UP000233551"/>
    </source>
</evidence>
<dbReference type="Proteomes" id="UP000233551">
    <property type="component" value="Unassembled WGS sequence"/>
</dbReference>
<proteinExistence type="predicted"/>
<reference evidence="2 3" key="1">
    <citation type="submission" date="2017-11" db="EMBL/GenBank/DDBJ databases">
        <title>De-novo sequencing of pomegranate (Punica granatum L.) genome.</title>
        <authorList>
            <person name="Akparov Z."/>
            <person name="Amiraslanov A."/>
            <person name="Hajiyeva S."/>
            <person name="Abbasov M."/>
            <person name="Kaur K."/>
            <person name="Hamwieh A."/>
            <person name="Solovyev V."/>
            <person name="Salamov A."/>
            <person name="Braich B."/>
            <person name="Kosarev P."/>
            <person name="Mahmoud A."/>
            <person name="Hajiyev E."/>
            <person name="Babayeva S."/>
            <person name="Izzatullayeva V."/>
            <person name="Mammadov A."/>
            <person name="Mammadov A."/>
            <person name="Sharifova S."/>
            <person name="Ojaghi J."/>
            <person name="Eynullazada K."/>
            <person name="Bayramov B."/>
            <person name="Abdulazimova A."/>
            <person name="Shahmuradov I."/>
        </authorList>
    </citation>
    <scope>NUCLEOTIDE SEQUENCE [LARGE SCALE GENOMIC DNA]</scope>
    <source>
        <strain evidence="3">cv. AG2017</strain>
        <tissue evidence="2">Leaf</tissue>
    </source>
</reference>
<dbReference type="AlphaFoldDB" id="A0A2I0J7C5"/>
<evidence type="ECO:0000256" key="1">
    <source>
        <dbReference type="SAM" id="MobiDB-lite"/>
    </source>
</evidence>